<accession>A0A1Z4GP43</accession>
<dbReference type="EMBL" id="AP018174">
    <property type="protein sequence ID" value="BAY19270.1"/>
    <property type="molecule type" value="Genomic_DNA"/>
</dbReference>
<reference evidence="2 3" key="1">
    <citation type="submission" date="2017-06" db="EMBL/GenBank/DDBJ databases">
        <title>Genome sequencing of cyanobaciteial culture collection at National Institute for Environmental Studies (NIES).</title>
        <authorList>
            <person name="Hirose Y."/>
            <person name="Shimura Y."/>
            <person name="Fujisawa T."/>
            <person name="Nakamura Y."/>
            <person name="Kawachi M."/>
        </authorList>
    </citation>
    <scope>NUCLEOTIDE SEQUENCE [LARGE SCALE GENOMIC DNA]</scope>
    <source>
        <strain evidence="2 3">NIES-21</strain>
    </source>
</reference>
<dbReference type="InterPro" id="IPR049250">
    <property type="entry name" value="DUF6883"/>
</dbReference>
<dbReference type="Proteomes" id="UP000218287">
    <property type="component" value="Chromosome"/>
</dbReference>
<evidence type="ECO:0000313" key="3">
    <source>
        <dbReference type="Proteomes" id="UP000218287"/>
    </source>
</evidence>
<dbReference type="Pfam" id="PF21814">
    <property type="entry name" value="DUF6883"/>
    <property type="match status" value="1"/>
</dbReference>
<proteinExistence type="predicted"/>
<feature type="domain" description="DUF6883" evidence="1">
    <location>
        <begin position="119"/>
        <end position="225"/>
    </location>
</feature>
<gene>
    <name evidence="2" type="ORF">NIES21_51300</name>
</gene>
<evidence type="ECO:0000313" key="2">
    <source>
        <dbReference type="EMBL" id="BAY19270.1"/>
    </source>
</evidence>
<organism evidence="2 3">
    <name type="scientific">Anabaenopsis circularis NIES-21</name>
    <dbReference type="NCBI Taxonomy" id="1085406"/>
    <lineage>
        <taxon>Bacteria</taxon>
        <taxon>Bacillati</taxon>
        <taxon>Cyanobacteriota</taxon>
        <taxon>Cyanophyceae</taxon>
        <taxon>Nostocales</taxon>
        <taxon>Nodulariaceae</taxon>
        <taxon>Anabaenopsis</taxon>
    </lineage>
</organism>
<sequence length="226" mass="26015">MSLEIHNYNWSGKRLVQIETQSHHIDGLLDVIQNVRKSSNLDWNDIYSAHYECDDDSTITFYEGESAEVGNPGVWTYVVYDCNEEEEEVICNRSVDFLATLFKVKQGIEDRKTSKVNTLPNAENAVVDIRKLRDYCLNTEHSTGKHKARLFSSILGISADDAEELRQILLEVVKTYEVQLGRCDEFGQRYTLDFSLEWKGRSALIRSGWIIEHKSNIPKLTTCYPL</sequence>
<name>A0A1Z4GP43_9CYAN</name>
<protein>
    <recommendedName>
        <fullName evidence="1">DUF6883 domain-containing protein</fullName>
    </recommendedName>
</protein>
<dbReference type="AlphaFoldDB" id="A0A1Z4GP43"/>
<evidence type="ECO:0000259" key="1">
    <source>
        <dbReference type="Pfam" id="PF21814"/>
    </source>
</evidence>
<keyword evidence="3" id="KW-1185">Reference proteome</keyword>